<sequence length="96" mass="10537">MIILQNPADEASNGTSLLKHRDSNNKRNVLDGCLASDGLSPQVQSLLGESILQCCTLPPVHQCTPGNERNRHQMAERHRALTEEPGPADVLAEWLQ</sequence>
<accession>A0AAN8I2A5</accession>
<reference evidence="2 3" key="1">
    <citation type="journal article" date="2023" name="Mol. Biol. Evol.">
        <title>Genomics of Secondarily Temperate Adaptation in the Only Non-Antarctic Icefish.</title>
        <authorList>
            <person name="Rivera-Colon A.G."/>
            <person name="Rayamajhi N."/>
            <person name="Minhas B.F."/>
            <person name="Madrigal G."/>
            <person name="Bilyk K.T."/>
            <person name="Yoon V."/>
            <person name="Hune M."/>
            <person name="Gregory S."/>
            <person name="Cheng C.H.C."/>
            <person name="Catchen J.M."/>
        </authorList>
    </citation>
    <scope>NUCLEOTIDE SEQUENCE [LARGE SCALE GENOMIC DNA]</scope>
    <source>
        <tissue evidence="2">White muscle</tissue>
    </source>
</reference>
<evidence type="ECO:0000313" key="2">
    <source>
        <dbReference type="EMBL" id="KAK5936068.1"/>
    </source>
</evidence>
<keyword evidence="3" id="KW-1185">Reference proteome</keyword>
<feature type="region of interest" description="Disordered" evidence="1">
    <location>
        <begin position="64"/>
        <end position="96"/>
    </location>
</feature>
<dbReference type="Proteomes" id="UP001331515">
    <property type="component" value="Unassembled WGS sequence"/>
</dbReference>
<evidence type="ECO:0000313" key="3">
    <source>
        <dbReference type="Proteomes" id="UP001331515"/>
    </source>
</evidence>
<evidence type="ECO:0000256" key="1">
    <source>
        <dbReference type="SAM" id="MobiDB-lite"/>
    </source>
</evidence>
<comment type="caution">
    <text evidence="2">The sequence shown here is derived from an EMBL/GenBank/DDBJ whole genome shotgun (WGS) entry which is preliminary data.</text>
</comment>
<protein>
    <submittedName>
        <fullName evidence="2">Uncharacterized protein</fullName>
    </submittedName>
</protein>
<organism evidence="2 3">
    <name type="scientific">Champsocephalus gunnari</name>
    <name type="common">Mackerel icefish</name>
    <dbReference type="NCBI Taxonomy" id="52237"/>
    <lineage>
        <taxon>Eukaryota</taxon>
        <taxon>Metazoa</taxon>
        <taxon>Chordata</taxon>
        <taxon>Craniata</taxon>
        <taxon>Vertebrata</taxon>
        <taxon>Euteleostomi</taxon>
        <taxon>Actinopterygii</taxon>
        <taxon>Neopterygii</taxon>
        <taxon>Teleostei</taxon>
        <taxon>Neoteleostei</taxon>
        <taxon>Acanthomorphata</taxon>
        <taxon>Eupercaria</taxon>
        <taxon>Perciformes</taxon>
        <taxon>Notothenioidei</taxon>
        <taxon>Channichthyidae</taxon>
        <taxon>Champsocephalus</taxon>
    </lineage>
</organism>
<proteinExistence type="predicted"/>
<dbReference type="AlphaFoldDB" id="A0AAN8I2A5"/>
<name>A0AAN8I2A5_CHAGU</name>
<dbReference type="EMBL" id="JAURVH010001513">
    <property type="protein sequence ID" value="KAK5936068.1"/>
    <property type="molecule type" value="Genomic_DNA"/>
</dbReference>
<gene>
    <name evidence="2" type="ORF">CgunFtcFv8_021368</name>
</gene>
<feature type="compositionally biased region" description="Basic and acidic residues" evidence="1">
    <location>
        <begin position="68"/>
        <end position="82"/>
    </location>
</feature>
<feature type="region of interest" description="Disordered" evidence="1">
    <location>
        <begin position="1"/>
        <end position="22"/>
    </location>
</feature>